<comment type="caution">
    <text evidence="1">The sequence shown here is derived from an EMBL/GenBank/DDBJ whole genome shotgun (WGS) entry which is preliminary data.</text>
</comment>
<gene>
    <name evidence="1" type="ORF">MILVUS5_LOCUS6291</name>
</gene>
<protein>
    <submittedName>
        <fullName evidence="1">Uncharacterized protein</fullName>
    </submittedName>
</protein>
<reference evidence="1" key="1">
    <citation type="submission" date="2023-10" db="EMBL/GenBank/DDBJ databases">
        <authorList>
            <person name="Rodriguez Cubillos JULIANA M."/>
            <person name="De Vega J."/>
        </authorList>
    </citation>
    <scope>NUCLEOTIDE SEQUENCE</scope>
</reference>
<evidence type="ECO:0000313" key="1">
    <source>
        <dbReference type="EMBL" id="CAJ2635642.1"/>
    </source>
</evidence>
<proteinExistence type="predicted"/>
<evidence type="ECO:0000313" key="2">
    <source>
        <dbReference type="Proteomes" id="UP001177021"/>
    </source>
</evidence>
<keyword evidence="2" id="KW-1185">Reference proteome</keyword>
<dbReference type="Proteomes" id="UP001177021">
    <property type="component" value="Unassembled WGS sequence"/>
</dbReference>
<organism evidence="1 2">
    <name type="scientific">Trifolium pratense</name>
    <name type="common">Red clover</name>
    <dbReference type="NCBI Taxonomy" id="57577"/>
    <lineage>
        <taxon>Eukaryota</taxon>
        <taxon>Viridiplantae</taxon>
        <taxon>Streptophyta</taxon>
        <taxon>Embryophyta</taxon>
        <taxon>Tracheophyta</taxon>
        <taxon>Spermatophyta</taxon>
        <taxon>Magnoliopsida</taxon>
        <taxon>eudicotyledons</taxon>
        <taxon>Gunneridae</taxon>
        <taxon>Pentapetalae</taxon>
        <taxon>rosids</taxon>
        <taxon>fabids</taxon>
        <taxon>Fabales</taxon>
        <taxon>Fabaceae</taxon>
        <taxon>Papilionoideae</taxon>
        <taxon>50 kb inversion clade</taxon>
        <taxon>NPAAA clade</taxon>
        <taxon>Hologalegina</taxon>
        <taxon>IRL clade</taxon>
        <taxon>Trifolieae</taxon>
        <taxon>Trifolium</taxon>
    </lineage>
</organism>
<accession>A0ACB0IXN0</accession>
<name>A0ACB0IXN0_TRIPR</name>
<dbReference type="EMBL" id="CASHSV030000002">
    <property type="protein sequence ID" value="CAJ2635642.1"/>
    <property type="molecule type" value="Genomic_DNA"/>
</dbReference>
<sequence length="1034" mass="117296">MGDDVHQWKTVQGRRRKGSQKKSDFATTISSLNEHPDDITTYFFTSFPDSFGALAMLRAFKYYGNVTEVVIPTKRDVGGRRFGFTRFARVMDIRGFELELDNIIGQEGRGDSIVTSDLDVERTVWLRIYGVPSHAWNVVFFAQLVKPWGSFINEEEGTLKKSTMDVARLMIRTSCQEIIDEFIDVKFNGDVYHLRVLEDSYGPMRIMIPQKNGNEGRDSSVESEEDGEEEVRGMWTEGDMEDRESEMGELLALKSASNANIVQVNISGPNLGSNNDKAEGKESSKCVDGVRSKEDNRLVDGGILLGHEDGAGGTQHTSNTNLSITGGVVRNETQSAEVSCLQLSLVSEGGGEGHGTRGVYNDGLRNVYIKLTKAGAIGNQDAQGKGMTRIHPTPAKVRKHQHTIQNLNLKIPNPDLSLSSFRANPIEDEVSSCRSVFEFNGVTRNPPSQHRSSRKPTSSLSSVGEILCCSSLSSSNFHNCNRRFMEKYDQESAQKLWQGATELGVVGEEVEDTYVEKILNNEKRDEAARRLREQHNTKNRLLYIVNIYSPCSLAGKRKLWKDLLEFKSNNAIGDWVLEGDFNAISKSGERRGNSGSRSLSERSEFSLFMEATEVIDIPVLGKKFTWFNSDGSAMSRLDRFLLSEGFIHQGEFFDLVKKIWAQSDVRGTKTFVISEKMKRLKEALKKWNRDVFGFKDLCIDKTVRELNEVEDLIANGGVDPTDLNSKELVRNFWEQIHSAESLLRQKSRTKWIQEGDSNSRFFHSSIKGRRRRNQIVMLKQGEAWLEEVAAIKKEVKNHFVKHLSEDWNSRPFLQGVDFNSLSVDDNAFLLALFDDAEVKETVWSYDGNKNPDPDGFNLHFFKAFCDLFPDLYAKEAIKNVKVSERLRGNGLVPLWRWNWSESLSVNEARQLTELQGLFDGFSLHNNNHDQWRWIPDSNGLFTVKSCYTYLLNLRQVQLQDALVLEAIQRLWKSDVPSKVNVFGWMLLLNRLPTRAALHHRGILTNHHELSCVFCFQQAEDGNHLFFSCPFSKGI</sequence>